<organism evidence="13 14">
    <name type="scientific">Basidiobolus meristosporus CBS 931.73</name>
    <dbReference type="NCBI Taxonomy" id="1314790"/>
    <lineage>
        <taxon>Eukaryota</taxon>
        <taxon>Fungi</taxon>
        <taxon>Fungi incertae sedis</taxon>
        <taxon>Zoopagomycota</taxon>
        <taxon>Entomophthoromycotina</taxon>
        <taxon>Basidiobolomycetes</taxon>
        <taxon>Basidiobolales</taxon>
        <taxon>Basidiobolaceae</taxon>
        <taxon>Basidiobolus</taxon>
    </lineage>
</organism>
<keyword evidence="4" id="KW-0963">Cytoplasm</keyword>
<dbReference type="InterPro" id="IPR029006">
    <property type="entry name" value="ADF-H/Gelsolin-like_dom_sf"/>
</dbReference>
<proteinExistence type="inferred from homology"/>
<name>A0A1Y1YJR2_9FUNG</name>
<evidence type="ECO:0000259" key="12">
    <source>
        <dbReference type="PROSITE" id="PS51263"/>
    </source>
</evidence>
<evidence type="ECO:0000256" key="6">
    <source>
        <dbReference type="ARBA" id="ARBA00023203"/>
    </source>
</evidence>
<dbReference type="PANTHER" id="PTHR13759">
    <property type="entry name" value="TWINFILIN"/>
    <property type="match status" value="1"/>
</dbReference>
<dbReference type="Proteomes" id="UP000193498">
    <property type="component" value="Unassembled WGS sequence"/>
</dbReference>
<dbReference type="SMART" id="SM00102">
    <property type="entry name" value="ADF"/>
    <property type="match status" value="2"/>
</dbReference>
<dbReference type="GO" id="GO:0005884">
    <property type="term" value="C:actin filament"/>
    <property type="evidence" value="ECO:0007669"/>
    <property type="project" value="TreeGrafter"/>
</dbReference>
<evidence type="ECO:0000256" key="9">
    <source>
        <dbReference type="ARBA" id="ARBA00056419"/>
    </source>
</evidence>
<dbReference type="PROSITE" id="PS51263">
    <property type="entry name" value="ADF_H"/>
    <property type="match status" value="2"/>
</dbReference>
<feature type="region of interest" description="Disordered" evidence="11">
    <location>
        <begin position="319"/>
        <end position="345"/>
    </location>
</feature>
<keyword evidence="14" id="KW-1185">Reference proteome</keyword>
<dbReference type="OrthoDB" id="10006997at2759"/>
<protein>
    <recommendedName>
        <fullName evidence="10">Twinfilin</fullName>
    </recommendedName>
</protein>
<dbReference type="AlphaFoldDB" id="A0A1Y1YJR2"/>
<dbReference type="FunFam" id="3.40.20.10:FF:000007">
    <property type="entry name" value="Twinfilin-1 isoform 1"/>
    <property type="match status" value="1"/>
</dbReference>
<dbReference type="FunCoup" id="A0A1Y1YJR2">
    <property type="interactions" value="285"/>
</dbReference>
<dbReference type="InParanoid" id="A0A1Y1YJR2"/>
<feature type="domain" description="ADF-H" evidence="12">
    <location>
        <begin position="6"/>
        <end position="140"/>
    </location>
</feature>
<dbReference type="SUPFAM" id="SSF55753">
    <property type="entry name" value="Actin depolymerizing proteins"/>
    <property type="match status" value="2"/>
</dbReference>
<keyword evidence="6" id="KW-0009">Actin-binding</keyword>
<dbReference type="InterPro" id="IPR028458">
    <property type="entry name" value="Twinfilin"/>
</dbReference>
<dbReference type="GO" id="GO:0051015">
    <property type="term" value="F:actin filament binding"/>
    <property type="evidence" value="ECO:0007669"/>
    <property type="project" value="TreeGrafter"/>
</dbReference>
<dbReference type="CDD" id="cd11285">
    <property type="entry name" value="ADF_Twf-N_like"/>
    <property type="match status" value="1"/>
</dbReference>
<dbReference type="STRING" id="1314790.A0A1Y1YJR2"/>
<evidence type="ECO:0000256" key="8">
    <source>
        <dbReference type="ARBA" id="ARBA00038532"/>
    </source>
</evidence>
<dbReference type="GO" id="GO:0003785">
    <property type="term" value="F:actin monomer binding"/>
    <property type="evidence" value="ECO:0007669"/>
    <property type="project" value="TreeGrafter"/>
</dbReference>
<comment type="caution">
    <text evidence="13">The sequence shown here is derived from an EMBL/GenBank/DDBJ whole genome shotgun (WGS) entry which is preliminary data.</text>
</comment>
<dbReference type="Pfam" id="PF00241">
    <property type="entry name" value="Cofilin_ADF"/>
    <property type="match status" value="2"/>
</dbReference>
<dbReference type="GO" id="GO:0005938">
    <property type="term" value="C:cell cortex"/>
    <property type="evidence" value="ECO:0007669"/>
    <property type="project" value="UniProtKB-SubCell"/>
</dbReference>
<keyword evidence="7" id="KW-0206">Cytoskeleton</keyword>
<comment type="subcellular location">
    <subcellularLocation>
        <location evidence="2">Cytoplasm</location>
        <location evidence="2">Cell cortex</location>
    </subcellularLocation>
    <subcellularLocation>
        <location evidence="1">Cytoplasm</location>
        <location evidence="1">Cytoskeleton</location>
    </subcellularLocation>
</comment>
<dbReference type="PANTHER" id="PTHR13759:SF1">
    <property type="entry name" value="TWINFILIN"/>
    <property type="match status" value="1"/>
</dbReference>
<evidence type="ECO:0000313" key="13">
    <source>
        <dbReference type="EMBL" id="ORX97996.1"/>
    </source>
</evidence>
<dbReference type="Gene3D" id="3.40.20.10">
    <property type="entry name" value="Severin"/>
    <property type="match status" value="2"/>
</dbReference>
<feature type="compositionally biased region" description="Low complexity" evidence="11">
    <location>
        <begin position="321"/>
        <end position="336"/>
    </location>
</feature>
<comment type="function">
    <text evidence="9">Actin-binding protein involved in motile and morphological processes. Inhibits actin polymerization, likely by sequestering G-actin.</text>
</comment>
<dbReference type="GO" id="GO:0030042">
    <property type="term" value="P:actin filament depolymerization"/>
    <property type="evidence" value="ECO:0007669"/>
    <property type="project" value="TreeGrafter"/>
</dbReference>
<keyword evidence="5" id="KW-0677">Repeat</keyword>
<dbReference type="GO" id="GO:0051016">
    <property type="term" value="P:barbed-end actin filament capping"/>
    <property type="evidence" value="ECO:0007669"/>
    <property type="project" value="TreeGrafter"/>
</dbReference>
<evidence type="ECO:0000313" key="14">
    <source>
        <dbReference type="Proteomes" id="UP000193498"/>
    </source>
</evidence>
<dbReference type="FunFam" id="3.40.20.10:FF:000042">
    <property type="entry name" value="Actin depolymerizing protein"/>
    <property type="match status" value="1"/>
</dbReference>
<dbReference type="InterPro" id="IPR002108">
    <property type="entry name" value="ADF-H"/>
</dbReference>
<feature type="domain" description="ADF-H" evidence="12">
    <location>
        <begin position="175"/>
        <end position="312"/>
    </location>
</feature>
<evidence type="ECO:0000256" key="4">
    <source>
        <dbReference type="ARBA" id="ARBA00022490"/>
    </source>
</evidence>
<evidence type="ECO:0000256" key="2">
    <source>
        <dbReference type="ARBA" id="ARBA00004544"/>
    </source>
</evidence>
<gene>
    <name evidence="13" type="ORF">K493DRAFT_406746</name>
</gene>
<reference evidence="13 14" key="1">
    <citation type="submission" date="2016-07" db="EMBL/GenBank/DDBJ databases">
        <title>Pervasive Adenine N6-methylation of Active Genes in Fungi.</title>
        <authorList>
            <consortium name="DOE Joint Genome Institute"/>
            <person name="Mondo S.J."/>
            <person name="Dannebaum R.O."/>
            <person name="Kuo R.C."/>
            <person name="Labutti K."/>
            <person name="Haridas S."/>
            <person name="Kuo A."/>
            <person name="Salamov A."/>
            <person name="Ahrendt S.R."/>
            <person name="Lipzen A."/>
            <person name="Sullivan W."/>
            <person name="Andreopoulos W.B."/>
            <person name="Clum A."/>
            <person name="Lindquist E."/>
            <person name="Daum C."/>
            <person name="Ramamoorthy G.K."/>
            <person name="Gryganskyi A."/>
            <person name="Culley D."/>
            <person name="Magnuson J.K."/>
            <person name="James T.Y."/>
            <person name="O'Malley M.A."/>
            <person name="Stajich J.E."/>
            <person name="Spatafora J.W."/>
            <person name="Visel A."/>
            <person name="Grigoriev I.V."/>
        </authorList>
    </citation>
    <scope>NUCLEOTIDE SEQUENCE [LARGE SCALE GENOMIC DNA]</scope>
    <source>
        <strain evidence="13 14">CBS 931.73</strain>
    </source>
</reference>
<evidence type="ECO:0000256" key="3">
    <source>
        <dbReference type="ARBA" id="ARBA00009557"/>
    </source>
</evidence>
<evidence type="ECO:0000256" key="5">
    <source>
        <dbReference type="ARBA" id="ARBA00022737"/>
    </source>
</evidence>
<dbReference type="EMBL" id="MCFE01000122">
    <property type="protein sequence ID" value="ORX97996.1"/>
    <property type="molecule type" value="Genomic_DNA"/>
</dbReference>
<evidence type="ECO:0000256" key="10">
    <source>
        <dbReference type="ARBA" id="ARBA00069496"/>
    </source>
</evidence>
<evidence type="ECO:0000256" key="11">
    <source>
        <dbReference type="SAM" id="MobiDB-lite"/>
    </source>
</evidence>
<comment type="similarity">
    <text evidence="3">Belongs to the actin-binding proteins ADF family. Twinfilin subfamily.</text>
</comment>
<accession>A0A1Y1YJR2</accession>
<sequence>MSNQSGIQVSEELSRVFTEAIHSGQQRIIQVSIENESLEAVNTVPVSGSFEEDYSQVVPLLSDRIPSFILYRLDTQSEGGNYEWLYLSYIPSEAKVRDKMVYASTSHTLTNQLGAGHFVDSIFGTEKEDLSFDAYRKHREHLTAPAPLTRKEEELAEVKAAESGSINIASRRTHVSGVNFPISEAAIGELSNLKAGSTNFVQLYVNTASEIIDLASSEQISSEALASSIPTDQPRFTFFLYQHDYQGQEASPILFVYSCPSGSNIRERMLYSSCRGSLLSAAQTEAGLEIAKKFEVDDPAELTIQSIYEELHPEPVSVVQPQAFRRPAAPGRAPPSRARRAPRAQ</sequence>
<evidence type="ECO:0000256" key="1">
    <source>
        <dbReference type="ARBA" id="ARBA00004245"/>
    </source>
</evidence>
<comment type="subunit">
    <text evidence="8">Interacts with G-actin; ADP-actin form.</text>
</comment>
<dbReference type="CDD" id="cd11284">
    <property type="entry name" value="ADF_Twf-C_like"/>
    <property type="match status" value="1"/>
</dbReference>
<evidence type="ECO:0000256" key="7">
    <source>
        <dbReference type="ARBA" id="ARBA00023212"/>
    </source>
</evidence>